<sequence length="110" mass="12803">MGDFSVLKDIPDMYRNCKENEDKDMTFVDFITDHLVDMDAIFDKHDKGDEQKPHKYTYHNHSIVQVNCKAEKIEFKNTNLIFSIKKESGYHAPLFCSTYISSILKPPILA</sequence>
<name>A0A2U1JFP3_9FLAO</name>
<organism evidence="1 2">
    <name type="scientific">Flavobacterium psychrotolerans</name>
    <dbReference type="NCBI Taxonomy" id="2169410"/>
    <lineage>
        <taxon>Bacteria</taxon>
        <taxon>Pseudomonadati</taxon>
        <taxon>Bacteroidota</taxon>
        <taxon>Flavobacteriia</taxon>
        <taxon>Flavobacteriales</taxon>
        <taxon>Flavobacteriaceae</taxon>
        <taxon>Flavobacterium</taxon>
    </lineage>
</organism>
<keyword evidence="2" id="KW-1185">Reference proteome</keyword>
<gene>
    <name evidence="1" type="ORF">DB895_13485</name>
</gene>
<evidence type="ECO:0000313" key="1">
    <source>
        <dbReference type="EMBL" id="PWA03950.1"/>
    </source>
</evidence>
<proteinExistence type="predicted"/>
<evidence type="ECO:0000313" key="2">
    <source>
        <dbReference type="Proteomes" id="UP000245449"/>
    </source>
</evidence>
<protein>
    <submittedName>
        <fullName evidence="1">Uncharacterized protein</fullName>
    </submittedName>
</protein>
<dbReference type="Proteomes" id="UP000245449">
    <property type="component" value="Unassembled WGS sequence"/>
</dbReference>
<reference evidence="1 2" key="1">
    <citation type="submission" date="2018-04" db="EMBL/GenBank/DDBJ databases">
        <title>Flavobacterium sp. nov., isolated from glacier ice.</title>
        <authorList>
            <person name="Liu Q."/>
            <person name="Xin Y.-H."/>
        </authorList>
    </citation>
    <scope>NUCLEOTIDE SEQUENCE [LARGE SCALE GENOMIC DNA]</scope>
    <source>
        <strain evidence="1 2">RB1R5</strain>
    </source>
</reference>
<accession>A0A2U1JFP3</accession>
<dbReference type="AlphaFoldDB" id="A0A2U1JFP3"/>
<dbReference type="EMBL" id="QCZI01000024">
    <property type="protein sequence ID" value="PWA03950.1"/>
    <property type="molecule type" value="Genomic_DNA"/>
</dbReference>
<comment type="caution">
    <text evidence="1">The sequence shown here is derived from an EMBL/GenBank/DDBJ whole genome shotgun (WGS) entry which is preliminary data.</text>
</comment>